<name>A0A6A5RM55_9PLEO</name>
<accession>A0A6A5RM55</accession>
<dbReference type="GeneID" id="54355818"/>
<dbReference type="EMBL" id="ML978976">
    <property type="protein sequence ID" value="KAF1926617.1"/>
    <property type="molecule type" value="Genomic_DNA"/>
</dbReference>
<reference evidence="2" key="1">
    <citation type="journal article" date="2020" name="Stud. Mycol.">
        <title>101 Dothideomycetes genomes: a test case for predicting lifestyles and emergence of pathogens.</title>
        <authorList>
            <person name="Haridas S."/>
            <person name="Albert R."/>
            <person name="Binder M."/>
            <person name="Bloem J."/>
            <person name="Labutti K."/>
            <person name="Salamov A."/>
            <person name="Andreopoulos B."/>
            <person name="Baker S."/>
            <person name="Barry K."/>
            <person name="Bills G."/>
            <person name="Bluhm B."/>
            <person name="Cannon C."/>
            <person name="Castanera R."/>
            <person name="Culley D."/>
            <person name="Daum C."/>
            <person name="Ezra D."/>
            <person name="Gonzalez J."/>
            <person name="Henrissat B."/>
            <person name="Kuo A."/>
            <person name="Liang C."/>
            <person name="Lipzen A."/>
            <person name="Lutzoni F."/>
            <person name="Magnuson J."/>
            <person name="Mondo S."/>
            <person name="Nolan M."/>
            <person name="Ohm R."/>
            <person name="Pangilinan J."/>
            <person name="Park H.-J."/>
            <person name="Ramirez L."/>
            <person name="Alfaro M."/>
            <person name="Sun H."/>
            <person name="Tritt A."/>
            <person name="Yoshinaga Y."/>
            <person name="Zwiers L.-H."/>
            <person name="Turgeon B."/>
            <person name="Goodwin S."/>
            <person name="Spatafora J."/>
            <person name="Crous P."/>
            <person name="Grigoriev I."/>
        </authorList>
    </citation>
    <scope>NUCLEOTIDE SEQUENCE</scope>
    <source>
        <strain evidence="2">CBS 183.55</strain>
    </source>
</reference>
<dbReference type="Proteomes" id="UP000800082">
    <property type="component" value="Unassembled WGS sequence"/>
</dbReference>
<sequence>MTRSSSGMASPPVSLRHTLGREVEADFTAKAKASGLTDEEASRLSIRTCSRRNFDRRFLVTSYEAGDVVLHNPFAASPLTLVTETCLTVTQIHASTMNSDPNNVIRVGTNCDS</sequence>
<evidence type="ECO:0000313" key="3">
    <source>
        <dbReference type="Proteomes" id="UP000800082"/>
    </source>
</evidence>
<dbReference type="AlphaFoldDB" id="A0A6A5RM55"/>
<gene>
    <name evidence="2" type="ORF">M421DRAFT_93853</name>
</gene>
<proteinExistence type="predicted"/>
<dbReference type="RefSeq" id="XP_033446869.1">
    <property type="nucleotide sequence ID" value="XM_033598151.1"/>
</dbReference>
<keyword evidence="3" id="KW-1185">Reference proteome</keyword>
<feature type="region of interest" description="Disordered" evidence="1">
    <location>
        <begin position="1"/>
        <end position="20"/>
    </location>
</feature>
<dbReference type="OrthoDB" id="2328924at2759"/>
<evidence type="ECO:0000313" key="2">
    <source>
        <dbReference type="EMBL" id="KAF1926617.1"/>
    </source>
</evidence>
<organism evidence="2 3">
    <name type="scientific">Didymella exigua CBS 183.55</name>
    <dbReference type="NCBI Taxonomy" id="1150837"/>
    <lineage>
        <taxon>Eukaryota</taxon>
        <taxon>Fungi</taxon>
        <taxon>Dikarya</taxon>
        <taxon>Ascomycota</taxon>
        <taxon>Pezizomycotina</taxon>
        <taxon>Dothideomycetes</taxon>
        <taxon>Pleosporomycetidae</taxon>
        <taxon>Pleosporales</taxon>
        <taxon>Pleosporineae</taxon>
        <taxon>Didymellaceae</taxon>
        <taxon>Didymella</taxon>
    </lineage>
</organism>
<evidence type="ECO:0000256" key="1">
    <source>
        <dbReference type="SAM" id="MobiDB-lite"/>
    </source>
</evidence>
<protein>
    <submittedName>
        <fullName evidence="2">Uncharacterized protein</fullName>
    </submittedName>
</protein>